<proteinExistence type="predicted"/>
<sequence>MNNPFNNNNLQTKQDYQKLVNDMVEPLVPYYKRQSSLIDFGTGGAWFDMKASSLEGAVRPLWGIIPLVLGGGDFEHWPLIQKAIIEGTDPEHTNFWGHVGDHDQRSVEMAVIGFLLIALPEFGFTPLTDKQKDNLVDWLARIQYKTMPQNNWLFFTILVQEGLKNIGRSDLIDQDIQDQYFEKIENWYLGEGWYGDGDVNTIDHYGGYALHYYGILYSTFVKNANPRLKTIFSQRAKSFYKPFKYWFSDKGDVLPLGRSMVYRFATAAFWGAYPLIEFEAQKVREAKGIWERQIKIWADKPIFDPDGILTRGYSYPNLMMCETYNSPTSPYWCMKAFIPLCLPDDSEFWQADASPMTINDDVYSMPQSQSVAQRINGESIVHFSGPINTLFQKDKYNKFAYTTWTGIDTHSLLYADALSFGDNILAFSFDSGINWQMRHRNKETKIENNVIKTTWMTGRVNVDTEITVLENGRSIRRHTFVLSEDAWVSESGFAIGHWYNEPNVILVKERETSISVQVGSEESSIRSLDEYEKEPLSSVRIHTNIVYPRASVPFLLTKLKAGRHTLISEFLVVV</sequence>
<dbReference type="Proteomes" id="UP000197092">
    <property type="component" value="Chromosome 1"/>
</dbReference>
<dbReference type="Pfam" id="PF10022">
    <property type="entry name" value="DUF2264"/>
    <property type="match status" value="1"/>
</dbReference>
<evidence type="ECO:0000259" key="1">
    <source>
        <dbReference type="Pfam" id="PF10022"/>
    </source>
</evidence>
<dbReference type="AlphaFoldDB" id="A0AAN1FGQ9"/>
<dbReference type="InterPro" id="IPR016624">
    <property type="entry name" value="UCP014753"/>
</dbReference>
<dbReference type="PANTHER" id="PTHR35339:SF4">
    <property type="entry name" value="LINALOOL DEHYDRATASE_ISOMERASE DOMAIN-CONTAINING PROTEIN"/>
    <property type="match status" value="1"/>
</dbReference>
<feature type="domain" description="DUF2264" evidence="1">
    <location>
        <begin position="12"/>
        <end position="355"/>
    </location>
</feature>
<evidence type="ECO:0000313" key="3">
    <source>
        <dbReference type="Proteomes" id="UP000197092"/>
    </source>
</evidence>
<dbReference type="EMBL" id="CP018308">
    <property type="protein sequence ID" value="ASI90306.1"/>
    <property type="molecule type" value="Genomic_DNA"/>
</dbReference>
<evidence type="ECO:0000313" key="2">
    <source>
        <dbReference type="EMBL" id="ASI90306.1"/>
    </source>
</evidence>
<dbReference type="KEGG" id="vsh:BSZ05_11305"/>
<organism evidence="2 3">
    <name type="scientific">Vibrio mediterranei</name>
    <dbReference type="NCBI Taxonomy" id="689"/>
    <lineage>
        <taxon>Bacteria</taxon>
        <taxon>Pseudomonadati</taxon>
        <taxon>Pseudomonadota</taxon>
        <taxon>Gammaproteobacteria</taxon>
        <taxon>Vibrionales</taxon>
        <taxon>Vibrionaceae</taxon>
        <taxon>Vibrio</taxon>
    </lineage>
</organism>
<gene>
    <name evidence="2" type="ORF">BSZ05_11305</name>
</gene>
<reference evidence="3" key="1">
    <citation type="submission" date="2016-12" db="EMBL/GenBank/DDBJ databases">
        <title>Comparative genomic analysis reveals the diversity, evolution, and environmental adaptation strategies of the genus Vibrio.</title>
        <authorList>
            <person name="Lin H."/>
            <person name="Wang X."/>
            <person name="Zhang X.-H."/>
        </authorList>
    </citation>
    <scope>NUCLEOTIDE SEQUENCE [LARGE SCALE GENOMIC DNA]</scope>
    <source>
        <strain evidence="3">QT6D1</strain>
    </source>
</reference>
<protein>
    <recommendedName>
        <fullName evidence="1">DUF2264 domain-containing protein</fullName>
    </recommendedName>
</protein>
<dbReference type="RefSeq" id="WP_088876896.1">
    <property type="nucleotide sequence ID" value="NZ_CP018308.1"/>
</dbReference>
<accession>A0AAN1FGQ9</accession>
<dbReference type="InterPro" id="IPR049349">
    <property type="entry name" value="DUF2264_N"/>
</dbReference>
<name>A0AAN1FGQ9_9VIBR</name>
<dbReference type="PANTHER" id="PTHR35339">
    <property type="entry name" value="LINALOOL DEHYDRATASE_ISOMERASE DOMAIN-CONTAINING PROTEIN"/>
    <property type="match status" value="1"/>
</dbReference>
<dbReference type="PIRSF" id="PIRSF014753">
    <property type="entry name" value="UCP014753"/>
    <property type="match status" value="1"/>
</dbReference>